<dbReference type="Proteomes" id="UP000630135">
    <property type="component" value="Unassembled WGS sequence"/>
</dbReference>
<dbReference type="AlphaFoldDB" id="A0AAV4K9Z5"/>
<organism evidence="8 11">
    <name type="scientific">Deinococcus wulumuqiensis</name>
    <dbReference type="NCBI Taxonomy" id="980427"/>
    <lineage>
        <taxon>Bacteria</taxon>
        <taxon>Thermotogati</taxon>
        <taxon>Deinococcota</taxon>
        <taxon>Deinococci</taxon>
        <taxon>Deinococcales</taxon>
        <taxon>Deinococcaceae</taxon>
        <taxon>Deinococcus</taxon>
    </lineage>
</organism>
<evidence type="ECO:0000256" key="3">
    <source>
        <dbReference type="ARBA" id="ARBA00022692"/>
    </source>
</evidence>
<evidence type="ECO:0000256" key="1">
    <source>
        <dbReference type="ARBA" id="ARBA00004651"/>
    </source>
</evidence>
<keyword evidence="10" id="KW-1185">Reference proteome</keyword>
<dbReference type="InterPro" id="IPR029787">
    <property type="entry name" value="Nucleotide_cyclase"/>
</dbReference>
<sequence>MLLTLIINFCLLTTMMYLLSLTYKSAEDINATAVHVPRLLLLAVMAIALMLYPAEVAPGVIIDMRAVPIAYLALRKGVWAGLLALIPLLLYRFHLGGVGVWSAVFSAVGVVLLGGLLHRSVDLSAPRLDWRSLWWRLLLVFMPNGILIPVLRGDPAALLTVYLPLLVMTYAGFLVSLGIQRNRYRLLSLIATYERQAHRDVLSALPNRRQFDRDLAQMDEADLLCLIDIDHFKKVNDTFGHAAGDEVLTQLGKLLRSRLRGHDQAYRYGGEEFAVIFRAPGTAAPELLAERLRQAVEQTAFPALGGQPLTVSIGVTRRGSGSLEDCFLVADRALYAAKTAGRNRVQVGSPELLAADESI</sequence>
<comment type="caution">
    <text evidence="8">The sequence shown here is derived from an EMBL/GenBank/DDBJ whole genome shotgun (WGS) entry which is preliminary data.</text>
</comment>
<evidence type="ECO:0000313" key="9">
    <source>
        <dbReference type="EMBL" id="GGP30674.1"/>
    </source>
</evidence>
<keyword evidence="5 6" id="KW-0472">Membrane</keyword>
<keyword evidence="2" id="KW-1003">Cell membrane</keyword>
<dbReference type="PROSITE" id="PS50887">
    <property type="entry name" value="GGDEF"/>
    <property type="match status" value="1"/>
</dbReference>
<feature type="transmembrane region" description="Helical" evidence="6">
    <location>
        <begin position="133"/>
        <end position="151"/>
    </location>
</feature>
<dbReference type="GO" id="GO:1902201">
    <property type="term" value="P:negative regulation of bacterial-type flagellum-dependent cell motility"/>
    <property type="evidence" value="ECO:0007669"/>
    <property type="project" value="TreeGrafter"/>
</dbReference>
<evidence type="ECO:0000256" key="4">
    <source>
        <dbReference type="ARBA" id="ARBA00022989"/>
    </source>
</evidence>
<dbReference type="GO" id="GO:0000155">
    <property type="term" value="F:phosphorelay sensor kinase activity"/>
    <property type="evidence" value="ECO:0007669"/>
    <property type="project" value="InterPro"/>
</dbReference>
<protein>
    <submittedName>
        <fullName evidence="8">GGDEF domain-containing protein</fullName>
    </submittedName>
</protein>
<feature type="transmembrane region" description="Helical" evidence="6">
    <location>
        <begin position="100"/>
        <end position="121"/>
    </location>
</feature>
<dbReference type="RefSeq" id="WP_017870897.1">
    <property type="nucleotide sequence ID" value="NZ_BMLZ01000034.1"/>
</dbReference>
<comment type="subcellular location">
    <subcellularLocation>
        <location evidence="1">Cell membrane</location>
        <topology evidence="1">Multi-pass membrane protein</topology>
    </subcellularLocation>
</comment>
<dbReference type="GO" id="GO:0005886">
    <property type="term" value="C:plasma membrane"/>
    <property type="evidence" value="ECO:0007669"/>
    <property type="project" value="UniProtKB-SubCell"/>
</dbReference>
<keyword evidence="4 6" id="KW-1133">Transmembrane helix</keyword>
<evidence type="ECO:0000313" key="10">
    <source>
        <dbReference type="Proteomes" id="UP000630135"/>
    </source>
</evidence>
<reference evidence="10" key="3">
    <citation type="journal article" date="2019" name="Int. J. Syst. Evol. Microbiol.">
        <title>The Global Catalogue of Microorganisms (GCM) 10K type strain sequencing project: providing services to taxonomists for standard genome sequencing and annotation.</title>
        <authorList>
            <consortium name="The Broad Institute Genomics Platform"/>
            <consortium name="The Broad Institute Genome Sequencing Center for Infectious Disease"/>
            <person name="Wu L."/>
            <person name="Ma J."/>
        </authorList>
    </citation>
    <scope>NUCLEOTIDE SEQUENCE [LARGE SCALE GENOMIC DNA]</scope>
    <source>
        <strain evidence="10">CGMCC 1.8884</strain>
    </source>
</reference>
<dbReference type="NCBIfam" id="TIGR00254">
    <property type="entry name" value="GGDEF"/>
    <property type="match status" value="1"/>
</dbReference>
<dbReference type="Proteomes" id="UP000652720">
    <property type="component" value="Unassembled WGS sequence"/>
</dbReference>
<reference evidence="8" key="2">
    <citation type="journal article" date="2014" name="Int. J. Syst. Evol. Microbiol.">
        <title>Complete genome sequence of Corynebacterium casei LMG S-19264T (=DSM 44701T), isolated from a smear-ripened cheese.</title>
        <authorList>
            <consortium name="US DOE Joint Genome Institute (JGI-PGF)"/>
            <person name="Walter F."/>
            <person name="Albersmeier A."/>
            <person name="Kalinowski J."/>
            <person name="Ruckert C."/>
        </authorList>
    </citation>
    <scope>NUCLEOTIDE SEQUENCE</scope>
    <source>
        <strain evidence="8">CGMCC 1.8885</strain>
    </source>
</reference>
<feature type="transmembrane region" description="Helical" evidence="6">
    <location>
        <begin position="77"/>
        <end position="94"/>
    </location>
</feature>
<dbReference type="Pfam" id="PF00990">
    <property type="entry name" value="GGDEF"/>
    <property type="match status" value="1"/>
</dbReference>
<accession>A0AAV4K9Z5</accession>
<dbReference type="FunFam" id="3.30.70.270:FF:000001">
    <property type="entry name" value="Diguanylate cyclase domain protein"/>
    <property type="match status" value="1"/>
</dbReference>
<name>A0AAV4K9Z5_9DEIO</name>
<dbReference type="GeneID" id="59164155"/>
<dbReference type="GO" id="GO:0071555">
    <property type="term" value="P:cell wall organization"/>
    <property type="evidence" value="ECO:0007669"/>
    <property type="project" value="InterPro"/>
</dbReference>
<reference evidence="8" key="4">
    <citation type="submission" date="2023-08" db="EMBL/GenBank/DDBJ databases">
        <authorList>
            <person name="Sun Q."/>
            <person name="Zhou Y."/>
        </authorList>
    </citation>
    <scope>NUCLEOTIDE SEQUENCE</scope>
    <source>
        <strain evidence="9">CGMCC 1.8884</strain>
        <strain evidence="8">CGMCC 1.8885</strain>
    </source>
</reference>
<dbReference type="GO" id="GO:0052621">
    <property type="term" value="F:diguanylate cyclase activity"/>
    <property type="evidence" value="ECO:0007669"/>
    <property type="project" value="TreeGrafter"/>
</dbReference>
<dbReference type="InterPro" id="IPR043128">
    <property type="entry name" value="Rev_trsase/Diguanyl_cyclase"/>
</dbReference>
<feature type="domain" description="GGDEF" evidence="7">
    <location>
        <begin position="220"/>
        <end position="350"/>
    </location>
</feature>
<evidence type="ECO:0000313" key="8">
    <source>
        <dbReference type="EMBL" id="GGI89934.1"/>
    </source>
</evidence>
<dbReference type="SUPFAM" id="SSF55073">
    <property type="entry name" value="Nucleotide cyclase"/>
    <property type="match status" value="1"/>
</dbReference>
<dbReference type="InterPro" id="IPR000160">
    <property type="entry name" value="GGDEF_dom"/>
</dbReference>
<dbReference type="EMBL" id="BMMA01000030">
    <property type="protein sequence ID" value="GGI89934.1"/>
    <property type="molecule type" value="Genomic_DNA"/>
</dbReference>
<dbReference type="EMBL" id="BMLZ01000034">
    <property type="protein sequence ID" value="GGP30674.1"/>
    <property type="molecule type" value="Genomic_DNA"/>
</dbReference>
<gene>
    <name evidence="9" type="ORF">GCM10008021_23250</name>
    <name evidence="8" type="ORF">GCM10010914_25410</name>
</gene>
<evidence type="ECO:0000256" key="6">
    <source>
        <dbReference type="SAM" id="Phobius"/>
    </source>
</evidence>
<keyword evidence="3 6" id="KW-0812">Transmembrane</keyword>
<dbReference type="PANTHER" id="PTHR45138:SF9">
    <property type="entry name" value="DIGUANYLATE CYCLASE DGCM-RELATED"/>
    <property type="match status" value="1"/>
</dbReference>
<dbReference type="InterPro" id="IPR011620">
    <property type="entry name" value="Sig_transdc_His_kinase_LytS_TM"/>
</dbReference>
<dbReference type="InterPro" id="IPR050469">
    <property type="entry name" value="Diguanylate_Cyclase"/>
</dbReference>
<dbReference type="Gene3D" id="3.30.70.270">
    <property type="match status" value="1"/>
</dbReference>
<dbReference type="CDD" id="cd01949">
    <property type="entry name" value="GGDEF"/>
    <property type="match status" value="1"/>
</dbReference>
<proteinExistence type="predicted"/>
<dbReference type="GO" id="GO:0043709">
    <property type="term" value="P:cell adhesion involved in single-species biofilm formation"/>
    <property type="evidence" value="ECO:0007669"/>
    <property type="project" value="TreeGrafter"/>
</dbReference>
<dbReference type="SMART" id="SM00267">
    <property type="entry name" value="GGDEF"/>
    <property type="match status" value="1"/>
</dbReference>
<reference evidence="9" key="1">
    <citation type="journal article" date="2014" name="Int. J. Syst. Evol. Microbiol.">
        <title>Complete genome of a new Firmicutes species belonging to the dominant human colonic microbiota ('Ruminococcus bicirculans') reveals two chromosomes and a selective capacity to utilize plant glucans.</title>
        <authorList>
            <consortium name="NISC Comparative Sequencing Program"/>
            <person name="Wegmann U."/>
            <person name="Louis P."/>
            <person name="Goesmann A."/>
            <person name="Henrissat B."/>
            <person name="Duncan S.H."/>
            <person name="Flint H.J."/>
        </authorList>
    </citation>
    <scope>NUCLEOTIDE SEQUENCE</scope>
    <source>
        <strain evidence="9">CGMCC 1.8884</strain>
    </source>
</reference>
<evidence type="ECO:0000313" key="11">
    <source>
        <dbReference type="Proteomes" id="UP000652720"/>
    </source>
</evidence>
<evidence type="ECO:0000256" key="2">
    <source>
        <dbReference type="ARBA" id="ARBA00022475"/>
    </source>
</evidence>
<dbReference type="PANTHER" id="PTHR45138">
    <property type="entry name" value="REGULATORY COMPONENTS OF SENSORY TRANSDUCTION SYSTEM"/>
    <property type="match status" value="1"/>
</dbReference>
<evidence type="ECO:0000259" key="7">
    <source>
        <dbReference type="PROSITE" id="PS50887"/>
    </source>
</evidence>
<evidence type="ECO:0000256" key="5">
    <source>
        <dbReference type="ARBA" id="ARBA00023136"/>
    </source>
</evidence>
<feature type="transmembrane region" description="Helical" evidence="6">
    <location>
        <begin position="36"/>
        <end position="56"/>
    </location>
</feature>
<feature type="transmembrane region" description="Helical" evidence="6">
    <location>
        <begin position="157"/>
        <end position="179"/>
    </location>
</feature>
<dbReference type="Pfam" id="PF07694">
    <property type="entry name" value="5TM-5TMR_LYT"/>
    <property type="match status" value="1"/>
</dbReference>